<feature type="coiled-coil region" evidence="1">
    <location>
        <begin position="155"/>
        <end position="213"/>
    </location>
</feature>
<evidence type="ECO:0000256" key="1">
    <source>
        <dbReference type="SAM" id="Coils"/>
    </source>
</evidence>
<keyword evidence="4" id="KW-1185">Reference proteome</keyword>
<dbReference type="OrthoDB" id="2019579at2759"/>
<dbReference type="OMA" id="ARCEETS"/>
<dbReference type="PANTHER" id="PTHR36325:SF1">
    <property type="entry name" value="MYOSIN-2 HEAVY CHAIN-LIKE PROTEIN"/>
    <property type="match status" value="1"/>
</dbReference>
<dbReference type="EMBL" id="JABCRI010000006">
    <property type="protein sequence ID" value="KAF8404916.1"/>
    <property type="molecule type" value="Genomic_DNA"/>
</dbReference>
<dbReference type="PANTHER" id="PTHR36325">
    <property type="entry name" value="MYOSIN-2 HEAVY CHAIN-LIKE PROTEIN"/>
    <property type="match status" value="1"/>
</dbReference>
<feature type="region of interest" description="Disordered" evidence="2">
    <location>
        <begin position="471"/>
        <end position="509"/>
    </location>
</feature>
<feature type="compositionally biased region" description="Basic and acidic residues" evidence="2">
    <location>
        <begin position="471"/>
        <end position="485"/>
    </location>
</feature>
<evidence type="ECO:0000256" key="2">
    <source>
        <dbReference type="SAM" id="MobiDB-lite"/>
    </source>
</evidence>
<feature type="compositionally biased region" description="Polar residues" evidence="2">
    <location>
        <begin position="499"/>
        <end position="509"/>
    </location>
</feature>
<evidence type="ECO:0000313" key="4">
    <source>
        <dbReference type="Proteomes" id="UP000655225"/>
    </source>
</evidence>
<feature type="region of interest" description="Disordered" evidence="2">
    <location>
        <begin position="302"/>
        <end position="336"/>
    </location>
</feature>
<feature type="compositionally biased region" description="Basic and acidic residues" evidence="2">
    <location>
        <begin position="323"/>
        <end position="336"/>
    </location>
</feature>
<reference evidence="3 4" key="1">
    <citation type="submission" date="2020-04" db="EMBL/GenBank/DDBJ databases">
        <title>Plant Genome Project.</title>
        <authorList>
            <person name="Zhang R.-G."/>
        </authorList>
    </citation>
    <scope>NUCLEOTIDE SEQUENCE [LARGE SCALE GENOMIC DNA]</scope>
    <source>
        <strain evidence="3">YNK0</strain>
        <tissue evidence="3">Leaf</tissue>
    </source>
</reference>
<name>A0A834ZJP1_TETSI</name>
<keyword evidence="1" id="KW-0175">Coiled coil</keyword>
<organism evidence="3 4">
    <name type="scientific">Tetracentron sinense</name>
    <name type="common">Spur-leaf</name>
    <dbReference type="NCBI Taxonomy" id="13715"/>
    <lineage>
        <taxon>Eukaryota</taxon>
        <taxon>Viridiplantae</taxon>
        <taxon>Streptophyta</taxon>
        <taxon>Embryophyta</taxon>
        <taxon>Tracheophyta</taxon>
        <taxon>Spermatophyta</taxon>
        <taxon>Magnoliopsida</taxon>
        <taxon>Trochodendrales</taxon>
        <taxon>Trochodendraceae</taxon>
        <taxon>Tetracentron</taxon>
    </lineage>
</organism>
<protein>
    <submittedName>
        <fullName evidence="3">Uncharacterized protein</fullName>
    </submittedName>
</protein>
<feature type="compositionally biased region" description="Acidic residues" evidence="2">
    <location>
        <begin position="302"/>
        <end position="319"/>
    </location>
</feature>
<dbReference type="AlphaFoldDB" id="A0A834ZJP1"/>
<proteinExistence type="predicted"/>
<evidence type="ECO:0000313" key="3">
    <source>
        <dbReference type="EMBL" id="KAF8404916.1"/>
    </source>
</evidence>
<sequence length="856" mass="95424">MAGRCKGSSLLATVRKVAFCAFVYHAWAERNRSSAMDSDCLDLGCVSALEKKSNETIVDSENKDRDTEESIMTIGRVGKNRALKETGQSTLNAVNRSTSQIKKPPHRKSSPLNWFPRKKTDSYLIRKIRLLQEVGGMNLTLDETLGDSNPHYSRVEREKIAAKEAARKAMEARKNALVEASWCRILRAARIQNNEAEDLLLKAEESVAEAFEAARAMGVIMYDRPDCPRKPCEIESSSVNRGGSTTHTITASFETAFEVDIEVAAAVKVAFIRLANCHSSLNKDEFKDLLRTICQNPDTIESNEELSEFSSECESDTGSDLESGSHKDGFSSQDLNHKMLDAETRQRKCRNKQLPESINTTQLVDMILDRLKGLKEDELASLATIVATCGLNAVLVEVENSKQHDRDSGADYTSAHVTFARSSMSSSGEVTVKNSNMEYITDGQARRKQVVTELPSLDKFLVKHVSRLEKEVQDARKTRENESRKGSGKNPEGLEYNGMGSSDNSVTSSEGVMDLSSVLVKQSSKLEREIEEAKRKSGKAYEPKCKKLGSMQDGCLLDHAAQDIPEVPSLDKCLVKHVSRLEREVQEAKNRRKNDLMEGRRAADTNKQMASFKAIMKLDEMVSSFSIDGKQAEKENINSNKQVDGKLDMEQTEESITNLSQLNSTKYCSGGESLAQIEQAKLEALDSFSLQDGKEGSKETEYSLDKILVKPVHRLESEKMQALALGRDNGTWKYQKRRGGNDIAGHESLDKVLVKHVSRLEKEKIGLHTEEEVVKVKRKDPQFENNGGGLDQILVKHQSKLEKEKLAVSHQLGDQIKHSVARREAREKELQEAWGGLSLGNSIQPHLSRLERDKAS</sequence>
<accession>A0A834ZJP1</accession>
<gene>
    <name evidence="3" type="ORF">HHK36_009811</name>
</gene>
<comment type="caution">
    <text evidence="3">The sequence shown here is derived from an EMBL/GenBank/DDBJ whole genome shotgun (WGS) entry which is preliminary data.</text>
</comment>
<dbReference type="Proteomes" id="UP000655225">
    <property type="component" value="Unassembled WGS sequence"/>
</dbReference>